<keyword evidence="3" id="KW-1185">Reference proteome</keyword>
<feature type="region of interest" description="Disordered" evidence="1">
    <location>
        <begin position="750"/>
        <end position="769"/>
    </location>
</feature>
<name>A0ABD1DH88_CULPP</name>
<dbReference type="Proteomes" id="UP001562425">
    <property type="component" value="Unassembled WGS sequence"/>
</dbReference>
<evidence type="ECO:0000256" key="1">
    <source>
        <dbReference type="SAM" id="MobiDB-lite"/>
    </source>
</evidence>
<feature type="region of interest" description="Disordered" evidence="1">
    <location>
        <begin position="516"/>
        <end position="538"/>
    </location>
</feature>
<dbReference type="CDD" id="cd22823">
    <property type="entry name" value="Gal_Rha_Lectin"/>
    <property type="match status" value="1"/>
</dbReference>
<feature type="region of interest" description="Disordered" evidence="1">
    <location>
        <begin position="137"/>
        <end position="158"/>
    </location>
</feature>
<accession>A0ABD1DH88</accession>
<dbReference type="EMBL" id="JBEHCU010005924">
    <property type="protein sequence ID" value="KAL1398362.1"/>
    <property type="molecule type" value="Genomic_DNA"/>
</dbReference>
<feature type="region of interest" description="Disordered" evidence="1">
    <location>
        <begin position="444"/>
        <end position="489"/>
    </location>
</feature>
<protein>
    <submittedName>
        <fullName evidence="2">Uncharacterized protein</fullName>
    </submittedName>
</protein>
<gene>
    <name evidence="2" type="ORF">pipiens_009034</name>
</gene>
<evidence type="ECO:0000313" key="2">
    <source>
        <dbReference type="EMBL" id="KAL1398362.1"/>
    </source>
</evidence>
<dbReference type="AlphaFoldDB" id="A0ABD1DH88"/>
<comment type="caution">
    <text evidence="2">The sequence shown here is derived from an EMBL/GenBank/DDBJ whole genome shotgun (WGS) entry which is preliminary data.</text>
</comment>
<reference evidence="2 3" key="1">
    <citation type="submission" date="2024-05" db="EMBL/GenBank/DDBJ databases">
        <title>Culex pipiens pipiens assembly and annotation.</title>
        <authorList>
            <person name="Alout H."/>
            <person name="Durand T."/>
        </authorList>
    </citation>
    <scope>NUCLEOTIDE SEQUENCE [LARGE SCALE GENOMIC DNA]</scope>
    <source>
        <strain evidence="2">HA-2024</strain>
        <tissue evidence="2">Whole body</tissue>
    </source>
</reference>
<sequence>MEQNSDYLDAAFKEIYDEIDRLSYVPVEGANLEPLDCKIVGKCDDHQQGDFLRDEDVEELIQYSKKFVEQTRNELLPTVGFRDVQEHAVQCVRSEKKCNKKLNTPPKWAVAIGGQKEAAATNRATAIRIVKKIPPTGGRKKLLEESPGTLNNQRPPSQAKTVRNVGVNVNFIKQKTVKQQNSLVSTATTNVTKTPPVIKKPVTPQSSGRIYRFYSSKLNPEQVWEQQHPELGYESSERSIFPRRLKKSDLLAKQAERPATAEKKELKVVHLTPEMVVEDVPEVEPIAQTQPDEQKAASVIPEPVVVEEPELPKTPAITKHVIPTICIKGDWKANLKVQEACRINILDKKQEGDPCPSNLKYLEIRYGLSEDPVASTVDQKDNLEVHTSPKEPEKPAEQPPLTLSFRVPKTARKSTNKATSTNRYLQPFIDLKKCKVTAQPNLFLQPTDSDSSSSDSDQKFVLESDSSDSSPEDDLNLLNFKSDPSPKKVSNIEASLNDLSSVPRLVSPAKSVQLQVPSPTCQLKSPPKTPSPASSIRDVDPVTSQMEAPASSKFLENLRIWKSAIAVQSDNMKLGHQLTENLDVLKQNMEVIAGETQNITRITRNCEQNLKQIEGLKERYRQNLSSPAPSNRHPGEGCTCFGCQPASSPAAEPAFDTKNFQRVVLQQSPRYAKTIRKICEDGRNRSFKTSGAGSVVEAERAARRFLESYSRSVSRISSGEITVPELELSRSHSPGSVGSWYGVARRSSSSDEESHNQLLAEPPRGVVIV</sequence>
<proteinExistence type="predicted"/>
<feature type="region of interest" description="Disordered" evidence="1">
    <location>
        <begin position="384"/>
        <end position="419"/>
    </location>
</feature>
<evidence type="ECO:0000313" key="3">
    <source>
        <dbReference type="Proteomes" id="UP001562425"/>
    </source>
</evidence>
<organism evidence="2 3">
    <name type="scientific">Culex pipiens pipiens</name>
    <name type="common">Northern house mosquito</name>
    <dbReference type="NCBI Taxonomy" id="38569"/>
    <lineage>
        <taxon>Eukaryota</taxon>
        <taxon>Metazoa</taxon>
        <taxon>Ecdysozoa</taxon>
        <taxon>Arthropoda</taxon>
        <taxon>Hexapoda</taxon>
        <taxon>Insecta</taxon>
        <taxon>Pterygota</taxon>
        <taxon>Neoptera</taxon>
        <taxon>Endopterygota</taxon>
        <taxon>Diptera</taxon>
        <taxon>Nematocera</taxon>
        <taxon>Culicoidea</taxon>
        <taxon>Culicidae</taxon>
        <taxon>Culicinae</taxon>
        <taxon>Culicini</taxon>
        <taxon>Culex</taxon>
        <taxon>Culex</taxon>
    </lineage>
</organism>
<feature type="compositionally biased region" description="Basic and acidic residues" evidence="1">
    <location>
        <begin position="384"/>
        <end position="396"/>
    </location>
</feature>
<feature type="compositionally biased region" description="Polar residues" evidence="1">
    <location>
        <begin position="148"/>
        <end position="158"/>
    </location>
</feature>